<evidence type="ECO:0000313" key="3">
    <source>
        <dbReference type="Proteomes" id="UP000553632"/>
    </source>
</evidence>
<dbReference type="EMBL" id="JABANO010014311">
    <property type="protein sequence ID" value="KAF4738786.1"/>
    <property type="molecule type" value="Genomic_DNA"/>
</dbReference>
<protein>
    <submittedName>
        <fullName evidence="2">Uncharacterized protein</fullName>
    </submittedName>
</protein>
<evidence type="ECO:0000256" key="1">
    <source>
        <dbReference type="SAM" id="MobiDB-lite"/>
    </source>
</evidence>
<feature type="compositionally biased region" description="Acidic residues" evidence="1">
    <location>
        <begin position="1"/>
        <end position="12"/>
    </location>
</feature>
<dbReference type="Proteomes" id="UP000553632">
    <property type="component" value="Unassembled WGS sequence"/>
</dbReference>
<dbReference type="AlphaFoldDB" id="A0A7J6T2T7"/>
<keyword evidence="3" id="KW-1185">Reference proteome</keyword>
<feature type="region of interest" description="Disordered" evidence="1">
    <location>
        <begin position="1"/>
        <end position="82"/>
    </location>
</feature>
<accession>A0A7J6T2T7</accession>
<feature type="compositionally biased region" description="Low complexity" evidence="1">
    <location>
        <begin position="50"/>
        <end position="65"/>
    </location>
</feature>
<evidence type="ECO:0000313" key="2">
    <source>
        <dbReference type="EMBL" id="KAF4738786.1"/>
    </source>
</evidence>
<sequence>MVALTDDLDDIPDPINESILANEHNHPRTNSTEYRRSRRIAGEIPTPRSLPQVQRRGRQQPLLQPEVEENGIQRPDGLQFPRAGPLERQQTIFYDPESASAATEAVEEDVPVQSSEGLAYLSAETTPEAMQFEKGNQGDHL</sequence>
<reference evidence="2 3" key="1">
    <citation type="submission" date="2020-04" db="EMBL/GenBank/DDBJ databases">
        <title>Perkinsus olseni comparative genomics.</title>
        <authorList>
            <person name="Bogema D.R."/>
        </authorList>
    </citation>
    <scope>NUCLEOTIDE SEQUENCE [LARGE SCALE GENOMIC DNA]</scope>
    <source>
        <strain evidence="2 3">ATCC PRA-207</strain>
    </source>
</reference>
<name>A0A7J6T2T7_PEROL</name>
<organism evidence="2 3">
    <name type="scientific">Perkinsus olseni</name>
    <name type="common">Perkinsus atlanticus</name>
    <dbReference type="NCBI Taxonomy" id="32597"/>
    <lineage>
        <taxon>Eukaryota</taxon>
        <taxon>Sar</taxon>
        <taxon>Alveolata</taxon>
        <taxon>Perkinsozoa</taxon>
        <taxon>Perkinsea</taxon>
        <taxon>Perkinsida</taxon>
        <taxon>Perkinsidae</taxon>
        <taxon>Perkinsus</taxon>
    </lineage>
</organism>
<comment type="caution">
    <text evidence="2">The sequence shown here is derived from an EMBL/GenBank/DDBJ whole genome shotgun (WGS) entry which is preliminary data.</text>
</comment>
<gene>
    <name evidence="2" type="ORF">FOZ63_000239</name>
</gene>
<proteinExistence type="predicted"/>